<reference evidence="4" key="3">
    <citation type="journal article" date="2008" name="Nucleic Acids Res.">
        <title>The rice annotation project database (RAP-DB): 2008 update.</title>
        <authorList>
            <consortium name="The rice annotation project (RAP)"/>
        </authorList>
    </citation>
    <scope>GENOME REANNOTATION</scope>
    <source>
        <strain evidence="4">cv. Nipponbare</strain>
    </source>
</reference>
<evidence type="ECO:0000313" key="3">
    <source>
        <dbReference type="EMBL" id="BAC00670.1"/>
    </source>
</evidence>
<gene>
    <name evidence="2" type="ORF">B1064G04.1</name>
    <name evidence="3" type="ORF">B1144D11.23</name>
</gene>
<feature type="region of interest" description="Disordered" evidence="1">
    <location>
        <begin position="120"/>
        <end position="156"/>
    </location>
</feature>
<dbReference type="InterPro" id="IPR044275">
    <property type="entry name" value="KRP"/>
</dbReference>
<evidence type="ECO:0000313" key="4">
    <source>
        <dbReference type="Proteomes" id="UP000000763"/>
    </source>
</evidence>
<dbReference type="PANTHER" id="PTHR46776">
    <property type="entry name" value="CYCLIN-DEPENDENT KINASE INHIBITOR 4-RELATED"/>
    <property type="match status" value="1"/>
</dbReference>
<feature type="region of interest" description="Disordered" evidence="1">
    <location>
        <begin position="31"/>
        <end position="103"/>
    </location>
</feature>
<evidence type="ECO:0000313" key="2">
    <source>
        <dbReference type="EMBL" id="BAB85380.1"/>
    </source>
</evidence>
<accession>Q8S9U7</accession>
<reference evidence="3" key="1">
    <citation type="journal article" date="2002" name="Nature">
        <title>The genome sequence and structure of rice chromosome 1.</title>
        <authorList>
            <person name="Sasaki T."/>
            <person name="Matsumoto T."/>
            <person name="Yamamoto K."/>
            <person name="Sakata K."/>
            <person name="Baba T."/>
            <person name="Katayose Y."/>
            <person name="Wu J."/>
            <person name="Niimura Y."/>
            <person name="Cheng Z."/>
            <person name="Nagamura Y."/>
            <person name="Antonio B.A."/>
            <person name="Kanamori H."/>
            <person name="Hosokawa S."/>
            <person name="Masukawa M."/>
            <person name="Arikawa K."/>
            <person name="Chiden Y."/>
            <person name="Hayashi M."/>
            <person name="Okamoto M."/>
            <person name="Ando T."/>
            <person name="Aoki H."/>
            <person name="Arita K."/>
            <person name="Hamada M."/>
            <person name="Harada C."/>
            <person name="Hijishita S."/>
            <person name="Honda M."/>
            <person name="Ichikawa Y."/>
            <person name="Idonuma A."/>
            <person name="Iijima M."/>
            <person name="Ikeda M."/>
            <person name="Ikeno M."/>
            <person name="Itoh S."/>
            <person name="Itoh T."/>
            <person name="Itoh Y."/>
            <person name="Itoh Y."/>
            <person name="Iwabuchi A."/>
            <person name="Kamiya K."/>
            <person name="Karasawa W."/>
            <person name="Katagiri S."/>
            <person name="Kikuta A."/>
            <person name="Kobayashi N."/>
            <person name="Kono I."/>
            <person name="Machita K."/>
            <person name="Maehara T."/>
            <person name="Mizuno H."/>
            <person name="Mizubayashi T."/>
            <person name="Mukai Y."/>
            <person name="Nagasaki H."/>
            <person name="Nakashima M."/>
            <person name="Nakama Y."/>
            <person name="Nakamichi Y."/>
            <person name="Nakamura M."/>
            <person name="Namiki N."/>
            <person name="Negishi M."/>
            <person name="Ohta I."/>
            <person name="Ono N."/>
            <person name="Saji S."/>
            <person name="Sakai K."/>
            <person name="Shibata M."/>
            <person name="Shimokawa T."/>
            <person name="Shomura A."/>
            <person name="Song J."/>
            <person name="Takazaki Y."/>
            <person name="Terasawa K."/>
            <person name="Tsuji K."/>
            <person name="Waki K."/>
            <person name="Yamagata H."/>
            <person name="Yamane H."/>
            <person name="Yoshiki S."/>
            <person name="Yoshihara R."/>
            <person name="Yukawa K."/>
            <person name="Zhong H."/>
            <person name="Iwama H."/>
            <person name="Endo T."/>
            <person name="Ito H."/>
            <person name="Hahn J.H."/>
            <person name="Kim H.I."/>
            <person name="Eun M.Y."/>
            <person name="Yano M."/>
            <person name="Jiang J."/>
            <person name="Gojobori T."/>
        </authorList>
    </citation>
    <scope>NUCLEOTIDE SEQUENCE</scope>
</reference>
<feature type="compositionally biased region" description="Low complexity" evidence="1">
    <location>
        <begin position="69"/>
        <end position="85"/>
    </location>
</feature>
<dbReference type="Proteomes" id="UP000000763">
    <property type="component" value="Chromosome 1"/>
</dbReference>
<name>Q8S9U7_ORYSJ</name>
<accession>Q7F2U5</accession>
<sequence>MGKYMRQAKVVAAAVMELAAVAPAPLGVRTRTRSLALQKRQGGEYLELRSRRLEKLPPPPPPPPRRRAPVTTPDAPAAESAEAEGSFGGGGERPRAGGHGKVQSCLADQAPGITGGVLDPPAAKHATGTVADRRPPLHKDKPTGGAKKPHTSSGGGRMCGSVNSCIGYRHQVSCHRADAKFTTPAVPFGDILLTCRLACQGGEK</sequence>
<organism evidence="3">
    <name type="scientific">Oryza sativa subsp. japonica</name>
    <name type="common">Rice</name>
    <dbReference type="NCBI Taxonomy" id="39947"/>
    <lineage>
        <taxon>Eukaryota</taxon>
        <taxon>Viridiplantae</taxon>
        <taxon>Streptophyta</taxon>
        <taxon>Embryophyta</taxon>
        <taxon>Tracheophyta</taxon>
        <taxon>Spermatophyta</taxon>
        <taxon>Magnoliopsida</taxon>
        <taxon>Liliopsida</taxon>
        <taxon>Poales</taxon>
        <taxon>Poaceae</taxon>
        <taxon>BOP clade</taxon>
        <taxon>Oryzoideae</taxon>
        <taxon>Oryzeae</taxon>
        <taxon>Oryzinae</taxon>
        <taxon>Oryza</taxon>
        <taxon>Oryza sativa</taxon>
    </lineage>
</organism>
<feature type="compositionally biased region" description="Basic and acidic residues" evidence="1">
    <location>
        <begin position="131"/>
        <end position="142"/>
    </location>
</feature>
<feature type="compositionally biased region" description="Basic and acidic residues" evidence="1">
    <location>
        <begin position="46"/>
        <end position="55"/>
    </location>
</feature>
<protein>
    <submittedName>
        <fullName evidence="3">Cyclin-dependent kinase inhibitor-like protein</fullName>
    </submittedName>
</protein>
<dbReference type="EMBL" id="AP003924">
    <property type="protein sequence ID" value="BAB85380.1"/>
    <property type="molecule type" value="Genomic_DNA"/>
</dbReference>
<dbReference type="Proteomes" id="UP000817658">
    <property type="component" value="Chromosome 1"/>
</dbReference>
<dbReference type="EMBL" id="AP003443">
    <property type="protein sequence ID" value="BAC00670.1"/>
    <property type="molecule type" value="Genomic_DNA"/>
</dbReference>
<dbReference type="GO" id="GO:0004861">
    <property type="term" value="F:cyclin-dependent protein serine/threonine kinase inhibitor activity"/>
    <property type="evidence" value="ECO:0007669"/>
    <property type="project" value="InterPro"/>
</dbReference>
<reference evidence="4" key="2">
    <citation type="journal article" date="2005" name="Nature">
        <title>The map-based sequence of the rice genome.</title>
        <authorList>
            <consortium name="International rice genome sequencing project (IRGSP)"/>
            <person name="Matsumoto T."/>
            <person name="Wu J."/>
            <person name="Kanamori H."/>
            <person name="Katayose Y."/>
            <person name="Fujisawa M."/>
            <person name="Namiki N."/>
            <person name="Mizuno H."/>
            <person name="Yamamoto K."/>
            <person name="Antonio B.A."/>
            <person name="Baba T."/>
            <person name="Sakata K."/>
            <person name="Nagamura Y."/>
            <person name="Aoki H."/>
            <person name="Arikawa K."/>
            <person name="Arita K."/>
            <person name="Bito T."/>
            <person name="Chiden Y."/>
            <person name="Fujitsuka N."/>
            <person name="Fukunaka R."/>
            <person name="Hamada M."/>
            <person name="Harada C."/>
            <person name="Hayashi A."/>
            <person name="Hijishita S."/>
            <person name="Honda M."/>
            <person name="Hosokawa S."/>
            <person name="Ichikawa Y."/>
            <person name="Idonuma A."/>
            <person name="Iijima M."/>
            <person name="Ikeda M."/>
            <person name="Ikeno M."/>
            <person name="Ito K."/>
            <person name="Ito S."/>
            <person name="Ito T."/>
            <person name="Ito Y."/>
            <person name="Ito Y."/>
            <person name="Iwabuchi A."/>
            <person name="Kamiya K."/>
            <person name="Karasawa W."/>
            <person name="Kurita K."/>
            <person name="Katagiri S."/>
            <person name="Kikuta A."/>
            <person name="Kobayashi H."/>
            <person name="Kobayashi N."/>
            <person name="Machita K."/>
            <person name="Maehara T."/>
            <person name="Masukawa M."/>
            <person name="Mizubayashi T."/>
            <person name="Mukai Y."/>
            <person name="Nagasaki H."/>
            <person name="Nagata Y."/>
            <person name="Naito S."/>
            <person name="Nakashima M."/>
            <person name="Nakama Y."/>
            <person name="Nakamichi Y."/>
            <person name="Nakamura M."/>
            <person name="Meguro A."/>
            <person name="Negishi M."/>
            <person name="Ohta I."/>
            <person name="Ohta T."/>
            <person name="Okamoto M."/>
            <person name="Ono N."/>
            <person name="Saji S."/>
            <person name="Sakaguchi M."/>
            <person name="Sakai K."/>
            <person name="Shibata M."/>
            <person name="Shimokawa T."/>
            <person name="Song J."/>
            <person name="Takazaki Y."/>
            <person name="Terasawa K."/>
            <person name="Tsugane M."/>
            <person name="Tsuji K."/>
            <person name="Ueda S."/>
            <person name="Waki K."/>
            <person name="Yamagata H."/>
            <person name="Yamamoto M."/>
            <person name="Yamamoto S."/>
            <person name="Yamane H."/>
            <person name="Yoshiki S."/>
            <person name="Yoshihara R."/>
            <person name="Yukawa K."/>
            <person name="Zhong H."/>
            <person name="Yano M."/>
            <person name="Yuan Q."/>
            <person name="Ouyang S."/>
            <person name="Liu J."/>
            <person name="Jones K.M."/>
            <person name="Gansberger K."/>
            <person name="Moffat K."/>
            <person name="Hill J."/>
            <person name="Bera J."/>
            <person name="Fadrosh D."/>
            <person name="Jin S."/>
            <person name="Johri S."/>
            <person name="Kim M."/>
            <person name="Overton L."/>
            <person name="Reardon M."/>
            <person name="Tsitrin T."/>
            <person name="Vuong H."/>
            <person name="Weaver B."/>
            <person name="Ciecko A."/>
            <person name="Tallon L."/>
            <person name="Jackson J."/>
            <person name="Pai G."/>
            <person name="Aken S.V."/>
            <person name="Utterback T."/>
            <person name="Reidmuller S."/>
            <person name="Feldblyum T."/>
            <person name="Hsiao J."/>
            <person name="Zismann V."/>
            <person name="Iobst S."/>
            <person name="de Vazeille A.R."/>
            <person name="Buell C.R."/>
            <person name="Ying K."/>
            <person name="Li Y."/>
            <person name="Lu T."/>
            <person name="Huang Y."/>
            <person name="Zhao Q."/>
            <person name="Feng Q."/>
            <person name="Zhang L."/>
            <person name="Zhu J."/>
            <person name="Weng Q."/>
            <person name="Mu J."/>
            <person name="Lu Y."/>
            <person name="Fan D."/>
            <person name="Liu Y."/>
            <person name="Guan J."/>
            <person name="Zhang Y."/>
            <person name="Yu S."/>
            <person name="Liu X."/>
            <person name="Zhang Y."/>
            <person name="Hong G."/>
            <person name="Han B."/>
            <person name="Choisne N."/>
            <person name="Demange N."/>
            <person name="Orjeda G."/>
            <person name="Samain S."/>
            <person name="Cattolico L."/>
            <person name="Pelletier E."/>
            <person name="Couloux A."/>
            <person name="Segurens B."/>
            <person name="Wincker P."/>
            <person name="D'Hont A."/>
            <person name="Scarpelli C."/>
            <person name="Weissenbach J."/>
            <person name="Salanoubat M."/>
            <person name="Quetier F."/>
            <person name="Yu Y."/>
            <person name="Kim H.R."/>
            <person name="Rambo T."/>
            <person name="Currie J."/>
            <person name="Collura K."/>
            <person name="Luo M."/>
            <person name="Yang T."/>
            <person name="Ammiraju J.S.S."/>
            <person name="Engler F."/>
            <person name="Soderlund C."/>
            <person name="Wing R.A."/>
            <person name="Palmer L.E."/>
            <person name="de la Bastide M."/>
            <person name="Spiegel L."/>
            <person name="Nascimento L."/>
            <person name="Zutavern T."/>
            <person name="O'Shaughnessy A."/>
            <person name="Dike S."/>
            <person name="Dedhia N."/>
            <person name="Preston R."/>
            <person name="Balija V."/>
            <person name="McCombie W.R."/>
            <person name="Chow T."/>
            <person name="Chen H."/>
            <person name="Chung M."/>
            <person name="Chen C."/>
            <person name="Shaw J."/>
            <person name="Wu H."/>
            <person name="Hsiao K."/>
            <person name="Chao Y."/>
            <person name="Chu M."/>
            <person name="Cheng C."/>
            <person name="Hour A."/>
            <person name="Lee P."/>
            <person name="Lin S."/>
            <person name="Lin Y."/>
            <person name="Liou J."/>
            <person name="Liu S."/>
            <person name="Hsing Y."/>
            <person name="Raghuvanshi S."/>
            <person name="Mohanty A."/>
            <person name="Bharti A.K."/>
            <person name="Gaur A."/>
            <person name="Gupta V."/>
            <person name="Kumar D."/>
            <person name="Ravi V."/>
            <person name="Vij S."/>
            <person name="Kapur A."/>
            <person name="Khurana P."/>
            <person name="Khurana P."/>
            <person name="Khurana J.P."/>
            <person name="Tyagi A.K."/>
            <person name="Gaikwad K."/>
            <person name="Singh A."/>
            <person name="Dalal V."/>
            <person name="Srivastava S."/>
            <person name="Dixit A."/>
            <person name="Pal A.K."/>
            <person name="Ghazi I.A."/>
            <person name="Yadav M."/>
            <person name="Pandit A."/>
            <person name="Bhargava A."/>
            <person name="Sureshbabu K."/>
            <person name="Batra K."/>
            <person name="Sharma T.R."/>
            <person name="Mohapatra T."/>
            <person name="Singh N.K."/>
            <person name="Messing J."/>
            <person name="Nelson A.B."/>
            <person name="Fuks G."/>
            <person name="Kavchok S."/>
            <person name="Keizer G."/>
            <person name="Linton E."/>
            <person name="Llaca V."/>
            <person name="Song R."/>
            <person name="Tanyolac B."/>
            <person name="Young S."/>
            <person name="Ho-Il K."/>
            <person name="Hahn J.H."/>
            <person name="Sangsakoo G."/>
            <person name="Vanavichit A."/>
            <person name="de Mattos Luiz.A.T."/>
            <person name="Zimmer P.D."/>
            <person name="Malone G."/>
            <person name="Dellagostin O."/>
            <person name="de Oliveira A.C."/>
            <person name="Bevan M."/>
            <person name="Bancroft I."/>
            <person name="Minx P."/>
            <person name="Cordum H."/>
            <person name="Wilson R."/>
            <person name="Cheng Z."/>
            <person name="Jin W."/>
            <person name="Jiang J."/>
            <person name="Leong S.A."/>
            <person name="Iwama H."/>
            <person name="Gojobori T."/>
            <person name="Itoh T."/>
            <person name="Niimura Y."/>
            <person name="Fujii Y."/>
            <person name="Habara T."/>
            <person name="Sakai H."/>
            <person name="Sato Y."/>
            <person name="Wilson G."/>
            <person name="Kumar K."/>
            <person name="McCouch S."/>
            <person name="Juretic N."/>
            <person name="Hoen D."/>
            <person name="Wright S."/>
            <person name="Bruskiewich R."/>
            <person name="Bureau T."/>
            <person name="Miyao A."/>
            <person name="Hirochika H."/>
            <person name="Nishikawa T."/>
            <person name="Kadowaki K."/>
            <person name="Sugiura M."/>
            <person name="Burr B."/>
            <person name="Sasaki T."/>
        </authorList>
    </citation>
    <scope>NUCLEOTIDE SEQUENCE [LARGE SCALE GENOMIC DNA]</scope>
    <source>
        <strain evidence="4">cv. Nipponbare</strain>
    </source>
</reference>
<dbReference type="AlphaFoldDB" id="Q8S9U7"/>
<dbReference type="GO" id="GO:0051726">
    <property type="term" value="P:regulation of cell cycle"/>
    <property type="evidence" value="ECO:0007669"/>
    <property type="project" value="InterPro"/>
</dbReference>
<proteinExistence type="predicted"/>
<evidence type="ECO:0000256" key="1">
    <source>
        <dbReference type="SAM" id="MobiDB-lite"/>
    </source>
</evidence>